<dbReference type="AlphaFoldDB" id="W5TBH4"/>
<gene>
    <name evidence="1" type="ORF">NONO_c19200</name>
</gene>
<sequence length="51" mass="5895">MYRTVLRRFTARRLTDFERRNLRSAGLVAPVHTAALGGHTARHPGDSRHRR</sequence>
<keyword evidence="2" id="KW-1185">Reference proteome</keyword>
<protein>
    <submittedName>
        <fullName evidence="1">Uncharacterized protein</fullName>
    </submittedName>
</protein>
<dbReference type="EMBL" id="CP006850">
    <property type="protein sequence ID" value="AHH16720.1"/>
    <property type="molecule type" value="Genomic_DNA"/>
</dbReference>
<dbReference type="HOGENOM" id="CLU_3101453_0_0_11"/>
<reference evidence="1 2" key="1">
    <citation type="journal article" date="2014" name="Appl. Environ. Microbiol.">
        <title>Insights into the Microbial Degradation of Rubber and Gutta-Percha by Analysis of the Complete Genome of Nocardia nova SH22a.</title>
        <authorList>
            <person name="Luo Q."/>
            <person name="Hiessl S."/>
            <person name="Poehlein A."/>
            <person name="Daniel R."/>
            <person name="Steinbuchel A."/>
        </authorList>
    </citation>
    <scope>NUCLEOTIDE SEQUENCE [LARGE SCALE GENOMIC DNA]</scope>
    <source>
        <strain evidence="1">SH22a</strain>
    </source>
</reference>
<proteinExistence type="predicted"/>
<dbReference type="KEGG" id="nno:NONO_c19200"/>
<dbReference type="Proteomes" id="UP000019150">
    <property type="component" value="Chromosome"/>
</dbReference>
<evidence type="ECO:0000313" key="2">
    <source>
        <dbReference type="Proteomes" id="UP000019150"/>
    </source>
</evidence>
<name>W5TBH4_9NOCA</name>
<dbReference type="PATRIC" id="fig|1415166.3.peg.1947"/>
<organism evidence="1 2">
    <name type="scientific">Nocardia nova SH22a</name>
    <dbReference type="NCBI Taxonomy" id="1415166"/>
    <lineage>
        <taxon>Bacteria</taxon>
        <taxon>Bacillati</taxon>
        <taxon>Actinomycetota</taxon>
        <taxon>Actinomycetes</taxon>
        <taxon>Mycobacteriales</taxon>
        <taxon>Nocardiaceae</taxon>
        <taxon>Nocardia</taxon>
    </lineage>
</organism>
<dbReference type="RefSeq" id="WP_158436189.1">
    <property type="nucleotide sequence ID" value="NZ_CP006850.1"/>
</dbReference>
<evidence type="ECO:0000313" key="1">
    <source>
        <dbReference type="EMBL" id="AHH16720.1"/>
    </source>
</evidence>
<accession>W5TBH4</accession>